<proteinExistence type="predicted"/>
<dbReference type="OrthoDB" id="406833at2759"/>
<dbReference type="PANTHER" id="PTHR24067">
    <property type="entry name" value="UBIQUITIN-CONJUGATING ENZYME E2"/>
    <property type="match status" value="1"/>
</dbReference>
<dbReference type="SMART" id="SM00212">
    <property type="entry name" value="UBCc"/>
    <property type="match status" value="1"/>
</dbReference>
<accession>A0A197KFS7</accession>
<dbReference type="AlphaFoldDB" id="A0A197KFS7"/>
<dbReference type="CDD" id="cd23808">
    <property type="entry name" value="UBCc_UBE2W"/>
    <property type="match status" value="1"/>
</dbReference>
<protein>
    <submittedName>
        <fullName evidence="3">Ubiquitin-conjugating enzyme</fullName>
    </submittedName>
</protein>
<organism evidence="3 4">
    <name type="scientific">Linnemannia elongata AG-77</name>
    <dbReference type="NCBI Taxonomy" id="1314771"/>
    <lineage>
        <taxon>Eukaryota</taxon>
        <taxon>Fungi</taxon>
        <taxon>Fungi incertae sedis</taxon>
        <taxon>Mucoromycota</taxon>
        <taxon>Mortierellomycotina</taxon>
        <taxon>Mortierellomycetes</taxon>
        <taxon>Mortierellales</taxon>
        <taxon>Mortierellaceae</taxon>
        <taxon>Linnemannia</taxon>
    </lineage>
</organism>
<evidence type="ECO:0000313" key="4">
    <source>
        <dbReference type="Proteomes" id="UP000078512"/>
    </source>
</evidence>
<dbReference type="InterPro" id="IPR050113">
    <property type="entry name" value="Ub_conjugating_enzyme"/>
</dbReference>
<dbReference type="InterPro" id="IPR000608">
    <property type="entry name" value="UBC"/>
</dbReference>
<dbReference type="InterPro" id="IPR016135">
    <property type="entry name" value="UBQ-conjugating_enzyme/RWD"/>
</dbReference>
<gene>
    <name evidence="3" type="ORF">K457DRAFT_131786</name>
</gene>
<sequence>MAKPMFARRLSKELKDLAMNAPAGVNIIDANDFKVWKLGLAGAPGTLYDGEKFQLEFNFGPNYPLESPQVLFVGDNIPVHPHIYSNGHICLDVLYNHWSPVQTVASICLSLQSMLSSCTSKEPPPDNATYVKTARANPKHTAWAFHDDTV</sequence>
<dbReference type="SUPFAM" id="SSF54495">
    <property type="entry name" value="UBC-like"/>
    <property type="match status" value="1"/>
</dbReference>
<feature type="domain" description="UBC core" evidence="2">
    <location>
        <begin position="5"/>
        <end position="150"/>
    </location>
</feature>
<dbReference type="PROSITE" id="PS50127">
    <property type="entry name" value="UBC_2"/>
    <property type="match status" value="1"/>
</dbReference>
<dbReference type="FunFam" id="3.10.110.10:FF:000072">
    <property type="entry name" value="Ubiquitin-conjugating enzyme E2 W"/>
    <property type="match status" value="1"/>
</dbReference>
<name>A0A197KFS7_9FUNG</name>
<dbReference type="Pfam" id="PF00179">
    <property type="entry name" value="UQ_con"/>
    <property type="match status" value="1"/>
</dbReference>
<dbReference type="Proteomes" id="UP000078512">
    <property type="component" value="Unassembled WGS sequence"/>
</dbReference>
<dbReference type="EMBL" id="KV442011">
    <property type="protein sequence ID" value="OAQ36577.1"/>
    <property type="molecule type" value="Genomic_DNA"/>
</dbReference>
<keyword evidence="1" id="KW-0833">Ubl conjugation pathway</keyword>
<evidence type="ECO:0000256" key="1">
    <source>
        <dbReference type="ARBA" id="ARBA00022786"/>
    </source>
</evidence>
<dbReference type="Gene3D" id="3.10.110.10">
    <property type="entry name" value="Ubiquitin Conjugating Enzyme"/>
    <property type="match status" value="1"/>
</dbReference>
<reference evidence="3 4" key="1">
    <citation type="submission" date="2016-05" db="EMBL/GenBank/DDBJ databases">
        <title>Genome sequencing reveals origins of a unique bacterial endosymbiosis in the earliest lineages of terrestrial Fungi.</title>
        <authorList>
            <consortium name="DOE Joint Genome Institute"/>
            <person name="Uehling J."/>
            <person name="Gryganskyi A."/>
            <person name="Hameed K."/>
            <person name="Tschaplinski T."/>
            <person name="Misztal P."/>
            <person name="Wu S."/>
            <person name="Desiro A."/>
            <person name="Vande Pol N."/>
            <person name="Du Z.-Y."/>
            <person name="Zienkiewicz A."/>
            <person name="Zienkiewicz K."/>
            <person name="Morin E."/>
            <person name="Tisserant E."/>
            <person name="Splivallo R."/>
            <person name="Hainaut M."/>
            <person name="Henrissat B."/>
            <person name="Ohm R."/>
            <person name="Kuo A."/>
            <person name="Yan J."/>
            <person name="Lipzen A."/>
            <person name="Nolan M."/>
            <person name="Labutti K."/>
            <person name="Barry K."/>
            <person name="Goldstein A."/>
            <person name="Labbe J."/>
            <person name="Schadt C."/>
            <person name="Tuskan G."/>
            <person name="Grigoriev I."/>
            <person name="Martin F."/>
            <person name="Vilgalys R."/>
            <person name="Bonito G."/>
        </authorList>
    </citation>
    <scope>NUCLEOTIDE SEQUENCE [LARGE SCALE GENOMIC DNA]</scope>
    <source>
        <strain evidence="3 4">AG-77</strain>
    </source>
</reference>
<evidence type="ECO:0000313" key="3">
    <source>
        <dbReference type="EMBL" id="OAQ36577.1"/>
    </source>
</evidence>
<evidence type="ECO:0000259" key="2">
    <source>
        <dbReference type="PROSITE" id="PS50127"/>
    </source>
</evidence>
<dbReference type="STRING" id="1314771.A0A197KFS7"/>
<keyword evidence="4" id="KW-1185">Reference proteome</keyword>